<dbReference type="HAMAP" id="MF_01220_B">
    <property type="entry name" value="PyrH_B"/>
    <property type="match status" value="1"/>
</dbReference>
<keyword evidence="9 11" id="KW-0665">Pyrimidine biosynthesis</keyword>
<dbReference type="EMBL" id="JAVDXU010000001">
    <property type="protein sequence ID" value="MDR7268362.1"/>
    <property type="molecule type" value="Genomic_DNA"/>
</dbReference>
<proteinExistence type="inferred from homology"/>
<comment type="subunit">
    <text evidence="11">Homohexamer.</text>
</comment>
<evidence type="ECO:0000256" key="10">
    <source>
        <dbReference type="ARBA" id="ARBA00047767"/>
    </source>
</evidence>
<evidence type="ECO:0000256" key="9">
    <source>
        <dbReference type="ARBA" id="ARBA00022975"/>
    </source>
</evidence>
<evidence type="ECO:0000256" key="3">
    <source>
        <dbReference type="ARBA" id="ARBA00007614"/>
    </source>
</evidence>
<evidence type="ECO:0000256" key="1">
    <source>
        <dbReference type="ARBA" id="ARBA00004496"/>
    </source>
</evidence>
<feature type="binding site" evidence="11">
    <location>
        <position position="52"/>
    </location>
    <ligand>
        <name>UMP</name>
        <dbReference type="ChEBI" id="CHEBI:57865"/>
    </ligand>
</feature>
<keyword evidence="5 11" id="KW-0808">Transferase</keyword>
<organism evidence="13 14">
    <name type="scientific">Roseateles saccharophilus</name>
    <name type="common">Pseudomonas saccharophila</name>
    <dbReference type="NCBI Taxonomy" id="304"/>
    <lineage>
        <taxon>Bacteria</taxon>
        <taxon>Pseudomonadati</taxon>
        <taxon>Pseudomonadota</taxon>
        <taxon>Betaproteobacteria</taxon>
        <taxon>Burkholderiales</taxon>
        <taxon>Sphaerotilaceae</taxon>
        <taxon>Roseateles</taxon>
    </lineage>
</organism>
<feature type="domain" description="Aspartate/glutamate/uridylate kinase" evidence="12">
    <location>
        <begin position="5"/>
        <end position="214"/>
    </location>
</feature>
<dbReference type="CDD" id="cd04254">
    <property type="entry name" value="AAK_UMPK-PyrH-Ec"/>
    <property type="match status" value="1"/>
</dbReference>
<dbReference type="EC" id="2.7.4.22" evidence="11"/>
<feature type="binding site" evidence="11">
    <location>
        <begin position="10"/>
        <end position="13"/>
    </location>
    <ligand>
        <name>ATP</name>
        <dbReference type="ChEBI" id="CHEBI:30616"/>
    </ligand>
</feature>
<dbReference type="NCBIfam" id="TIGR02075">
    <property type="entry name" value="pyrH_bact"/>
    <property type="match status" value="1"/>
</dbReference>
<feature type="binding site" evidence="11">
    <location>
        <position position="72"/>
    </location>
    <ligand>
        <name>UMP</name>
        <dbReference type="ChEBI" id="CHEBI:57865"/>
    </ligand>
</feature>
<evidence type="ECO:0000256" key="8">
    <source>
        <dbReference type="ARBA" id="ARBA00022840"/>
    </source>
</evidence>
<evidence type="ECO:0000256" key="7">
    <source>
        <dbReference type="ARBA" id="ARBA00022777"/>
    </source>
</evidence>
<keyword evidence="6 11" id="KW-0547">Nucleotide-binding</keyword>
<evidence type="ECO:0000259" key="12">
    <source>
        <dbReference type="Pfam" id="PF00696"/>
    </source>
</evidence>
<protein>
    <recommendedName>
        <fullName evidence="11">Uridylate kinase</fullName>
        <shortName evidence="11">UK</shortName>
        <ecNumber evidence="11">2.7.4.22</ecNumber>
    </recommendedName>
    <alternativeName>
        <fullName evidence="11">Uridine monophosphate kinase</fullName>
        <shortName evidence="11">UMP kinase</shortName>
        <shortName evidence="11">UMPK</shortName>
    </alternativeName>
</protein>
<feature type="binding site" evidence="11">
    <location>
        <position position="166"/>
    </location>
    <ligand>
        <name>ATP</name>
        <dbReference type="ChEBI" id="CHEBI:30616"/>
    </ligand>
</feature>
<accession>A0ABU1YHM3</accession>
<keyword evidence="4 11" id="KW-0963">Cytoplasm</keyword>
<sequence length="236" mass="25378">MPAYKRILLKLSGEALMGDDAYGINRATIVRMVQEIREVTQMGIEVAVVIGGGNIFRGVAGGSVGMDRATADYMGMLATVMNALALADTMRQEGMTARVMSAIAIEQVVEPYVRPKALQYLEEGKVVVFAAGTGNPFFTTDTAAALRGAEIGAEIVLKATKVDGVYTADPKKNPDATRYSRITFDEAITRNLQVMDGAAFALCRDQKLPIKVFSIFKPGALKRVVQGEDEGTLVHV</sequence>
<dbReference type="InterPro" id="IPR036393">
    <property type="entry name" value="AceGlu_kinase-like_sf"/>
</dbReference>
<keyword evidence="14" id="KW-1185">Reference proteome</keyword>
<evidence type="ECO:0000256" key="6">
    <source>
        <dbReference type="ARBA" id="ARBA00022741"/>
    </source>
</evidence>
<dbReference type="InterPro" id="IPR001048">
    <property type="entry name" value="Asp/Glu/Uridylate_kinase"/>
</dbReference>
<feature type="binding site" evidence="11">
    <location>
        <begin position="133"/>
        <end position="140"/>
    </location>
    <ligand>
        <name>UMP</name>
        <dbReference type="ChEBI" id="CHEBI:57865"/>
    </ligand>
</feature>
<keyword evidence="8 11" id="KW-0067">ATP-binding</keyword>
<feature type="binding site" evidence="11">
    <location>
        <position position="53"/>
    </location>
    <ligand>
        <name>ATP</name>
        <dbReference type="ChEBI" id="CHEBI:30616"/>
    </ligand>
</feature>
<dbReference type="GO" id="GO:0033862">
    <property type="term" value="F:UMP kinase activity"/>
    <property type="evidence" value="ECO:0007669"/>
    <property type="project" value="UniProtKB-EC"/>
</dbReference>
<comment type="subcellular location">
    <subcellularLocation>
        <location evidence="1 11">Cytoplasm</location>
    </subcellularLocation>
</comment>
<gene>
    <name evidence="11" type="primary">pyrH</name>
    <name evidence="13" type="ORF">J2X20_000991</name>
</gene>
<name>A0ABU1YHM3_ROSSA</name>
<dbReference type="Gene3D" id="3.40.1160.10">
    <property type="entry name" value="Acetylglutamate kinase-like"/>
    <property type="match status" value="1"/>
</dbReference>
<dbReference type="PIRSF" id="PIRSF005650">
    <property type="entry name" value="Uridylate_kin"/>
    <property type="match status" value="1"/>
</dbReference>
<feature type="binding site" evidence="11">
    <location>
        <position position="169"/>
    </location>
    <ligand>
        <name>ATP</name>
        <dbReference type="ChEBI" id="CHEBI:30616"/>
    </ligand>
</feature>
<dbReference type="InterPro" id="IPR011817">
    <property type="entry name" value="Uridylate_kinase"/>
</dbReference>
<comment type="pathway">
    <text evidence="2 11">Pyrimidine metabolism; CTP biosynthesis via de novo pathway; UDP from UMP (UMPK route): step 1/1.</text>
</comment>
<dbReference type="Pfam" id="PF00696">
    <property type="entry name" value="AA_kinase"/>
    <property type="match status" value="1"/>
</dbReference>
<dbReference type="RefSeq" id="WP_310261702.1">
    <property type="nucleotide sequence ID" value="NZ_JAVDXU010000001.1"/>
</dbReference>
<evidence type="ECO:0000256" key="5">
    <source>
        <dbReference type="ARBA" id="ARBA00022679"/>
    </source>
</evidence>
<keyword evidence="7 11" id="KW-0418">Kinase</keyword>
<evidence type="ECO:0000256" key="11">
    <source>
        <dbReference type="HAMAP-Rule" id="MF_01220"/>
    </source>
</evidence>
<comment type="caution">
    <text evidence="13">The sequence shown here is derived from an EMBL/GenBank/DDBJ whole genome shotgun (WGS) entry which is preliminary data.</text>
</comment>
<comment type="caution">
    <text evidence="11">Lacks conserved residue(s) required for the propagation of feature annotation.</text>
</comment>
<comment type="catalytic activity">
    <reaction evidence="10 11">
        <text>UMP + ATP = UDP + ADP</text>
        <dbReference type="Rhea" id="RHEA:24400"/>
        <dbReference type="ChEBI" id="CHEBI:30616"/>
        <dbReference type="ChEBI" id="CHEBI:57865"/>
        <dbReference type="ChEBI" id="CHEBI:58223"/>
        <dbReference type="ChEBI" id="CHEBI:456216"/>
        <dbReference type="EC" id="2.7.4.22"/>
    </reaction>
</comment>
<evidence type="ECO:0000313" key="13">
    <source>
        <dbReference type="EMBL" id="MDR7268362.1"/>
    </source>
</evidence>
<dbReference type="PANTHER" id="PTHR42833:SF4">
    <property type="entry name" value="URIDYLATE KINASE PUMPKIN, CHLOROPLASTIC"/>
    <property type="match status" value="1"/>
</dbReference>
<feature type="binding site" evidence="11">
    <location>
        <position position="57"/>
    </location>
    <ligand>
        <name>ATP</name>
        <dbReference type="ChEBI" id="CHEBI:30616"/>
    </ligand>
</feature>
<dbReference type="PANTHER" id="PTHR42833">
    <property type="entry name" value="URIDYLATE KINASE"/>
    <property type="match status" value="1"/>
</dbReference>
<feature type="binding site" evidence="11">
    <location>
        <position position="160"/>
    </location>
    <ligand>
        <name>ATP</name>
        <dbReference type="ChEBI" id="CHEBI:30616"/>
    </ligand>
</feature>
<evidence type="ECO:0000313" key="14">
    <source>
        <dbReference type="Proteomes" id="UP001180453"/>
    </source>
</evidence>
<comment type="function">
    <text evidence="11">Catalyzes the reversible phosphorylation of UMP to UDP.</text>
</comment>
<reference evidence="13 14" key="1">
    <citation type="submission" date="2023-07" db="EMBL/GenBank/DDBJ databases">
        <title>Sorghum-associated microbial communities from plants grown in Nebraska, USA.</title>
        <authorList>
            <person name="Schachtman D."/>
        </authorList>
    </citation>
    <scope>NUCLEOTIDE SEQUENCE [LARGE SCALE GENOMIC DNA]</scope>
    <source>
        <strain evidence="13 14">BE314</strain>
    </source>
</reference>
<evidence type="ECO:0000256" key="4">
    <source>
        <dbReference type="ARBA" id="ARBA00022490"/>
    </source>
</evidence>
<dbReference type="SUPFAM" id="SSF53633">
    <property type="entry name" value="Carbamate kinase-like"/>
    <property type="match status" value="1"/>
</dbReference>
<comment type="activity regulation">
    <text evidence="11">Inhibited by UTP.</text>
</comment>
<dbReference type="Proteomes" id="UP001180453">
    <property type="component" value="Unassembled WGS sequence"/>
</dbReference>
<dbReference type="InterPro" id="IPR015963">
    <property type="entry name" value="Uridylate_kinase_bac"/>
</dbReference>
<comment type="similarity">
    <text evidence="3 11">Belongs to the UMP kinase family.</text>
</comment>
<evidence type="ECO:0000256" key="2">
    <source>
        <dbReference type="ARBA" id="ARBA00004791"/>
    </source>
</evidence>